<dbReference type="InterPro" id="IPR009351">
    <property type="entry name" value="AlkZ-like"/>
</dbReference>
<sequence length="363" mass="38997">MAMTRAAVLRRRLAVQRLSGAGLRRPSDVVRLLTCVQAQEHPHALWSLGMRTRDADFALLAAAFDAGDFLRTHILRPTWHFVAPEDLRWIVDVTSPRVLDRMRGHLARQGLEDDVIRRGAEVLHRILAGRTALTRKEIGRHMAAAGLPAAGLPLGDLLLTNELRGVIVSGPMRGAAHTHVLTDEVVAPSPALDRDEALGRLAHRFYAGHGPASVKDLTRWASLTQADARRGIDVAGGALERVEVDGVPHWFDPAVPSRTGAGSPTAVLLPTYDEVVLTYPALGFPVLDGHPHGPRADPAVDPYAGTVLVDGVNAGSWKRRTARETVEIELRLAAGVTPGQTAAVEMAADRLAGFLGLARTVPA</sequence>
<organism evidence="1 2">
    <name type="scientific">Georgenia subflava</name>
    <dbReference type="NCBI Taxonomy" id="1622177"/>
    <lineage>
        <taxon>Bacteria</taxon>
        <taxon>Bacillati</taxon>
        <taxon>Actinomycetota</taxon>
        <taxon>Actinomycetes</taxon>
        <taxon>Micrococcales</taxon>
        <taxon>Bogoriellaceae</taxon>
        <taxon>Georgenia</taxon>
    </lineage>
</organism>
<gene>
    <name evidence="1" type="ORF">GB881_01200</name>
</gene>
<dbReference type="PANTHER" id="PTHR38479:SF2">
    <property type="entry name" value="WINGED HELIX DNA-BINDING DOMAIN-CONTAINING PROTEIN"/>
    <property type="match status" value="1"/>
</dbReference>
<evidence type="ECO:0000313" key="1">
    <source>
        <dbReference type="EMBL" id="MPV35678.1"/>
    </source>
</evidence>
<comment type="caution">
    <text evidence="1">The sequence shown here is derived from an EMBL/GenBank/DDBJ whole genome shotgun (WGS) entry which is preliminary data.</text>
</comment>
<dbReference type="OrthoDB" id="9148135at2"/>
<dbReference type="Proteomes" id="UP000437709">
    <property type="component" value="Unassembled WGS sequence"/>
</dbReference>
<dbReference type="Pfam" id="PF06224">
    <property type="entry name" value="AlkZ-like"/>
    <property type="match status" value="1"/>
</dbReference>
<keyword evidence="2" id="KW-1185">Reference proteome</keyword>
<dbReference type="EMBL" id="WHPC01000002">
    <property type="protein sequence ID" value="MPV35678.1"/>
    <property type="molecule type" value="Genomic_DNA"/>
</dbReference>
<dbReference type="PANTHER" id="PTHR38479">
    <property type="entry name" value="LMO0824 PROTEIN"/>
    <property type="match status" value="1"/>
</dbReference>
<proteinExistence type="predicted"/>
<reference evidence="1 2" key="1">
    <citation type="submission" date="2019-10" db="EMBL/GenBank/DDBJ databases">
        <title>Georgenia wutianyii sp. nov. and Georgenia yuyongxinii sp. nov. isolated from plateau pika (Ochotona curzoniae) in the Qinghai-Tibet plateau of China.</title>
        <authorList>
            <person name="Tian Z."/>
        </authorList>
    </citation>
    <scope>NUCLEOTIDE SEQUENCE [LARGE SCALE GENOMIC DNA]</scope>
    <source>
        <strain evidence="1 2">JCM 19765</strain>
    </source>
</reference>
<dbReference type="GO" id="GO:0003677">
    <property type="term" value="F:DNA binding"/>
    <property type="evidence" value="ECO:0007669"/>
    <property type="project" value="UniProtKB-KW"/>
</dbReference>
<evidence type="ECO:0000313" key="2">
    <source>
        <dbReference type="Proteomes" id="UP000437709"/>
    </source>
</evidence>
<protein>
    <submittedName>
        <fullName evidence="1">Winged helix DNA-binding domain-containing protein</fullName>
    </submittedName>
</protein>
<name>A0A6N7EFF4_9MICO</name>
<keyword evidence="1" id="KW-0238">DNA-binding</keyword>
<dbReference type="AlphaFoldDB" id="A0A6N7EFF4"/>
<accession>A0A6N7EFF4</accession>